<dbReference type="Pfam" id="PF05930">
    <property type="entry name" value="Phage_AlpA"/>
    <property type="match status" value="1"/>
</dbReference>
<dbReference type="RefSeq" id="WP_205049758.1">
    <property type="nucleotide sequence ID" value="NZ_JACJKX010000003.1"/>
</dbReference>
<sequence length="77" mass="8945">MQAVMQIDDKLQLLIDIDDVIAFTRLGKATIYRKMQKKSKLYDASFPRPVDVGVKSNLWRYEDIKAWVSNRPMRSAA</sequence>
<proteinExistence type="predicted"/>
<protein>
    <submittedName>
        <fullName evidence="1">AlpA family phage regulatory protein</fullName>
    </submittedName>
</protein>
<name>A0ABS2GT93_9BURK</name>
<reference evidence="1 2" key="1">
    <citation type="journal article" date="2021" name="Sci. Rep.">
        <title>The distribution of antibiotic resistance genes in chicken gut microbiota commensals.</title>
        <authorList>
            <person name="Juricova H."/>
            <person name="Matiasovicova J."/>
            <person name="Kubasova T."/>
            <person name="Cejkova D."/>
            <person name="Rychlik I."/>
        </authorList>
    </citation>
    <scope>NUCLEOTIDE SEQUENCE [LARGE SCALE GENOMIC DNA]</scope>
    <source>
        <strain evidence="1 2">An562</strain>
    </source>
</reference>
<dbReference type="Proteomes" id="UP000777002">
    <property type="component" value="Unassembled WGS sequence"/>
</dbReference>
<organism evidence="1 2">
    <name type="scientific">Parasutterella secunda</name>
    <dbReference type="NCBI Taxonomy" id="626947"/>
    <lineage>
        <taxon>Bacteria</taxon>
        <taxon>Pseudomonadati</taxon>
        <taxon>Pseudomonadota</taxon>
        <taxon>Betaproteobacteria</taxon>
        <taxon>Burkholderiales</taxon>
        <taxon>Sutterellaceae</taxon>
        <taxon>Parasutterella</taxon>
    </lineage>
</organism>
<dbReference type="InterPro" id="IPR052931">
    <property type="entry name" value="Prophage_regulatory_activator"/>
</dbReference>
<evidence type="ECO:0000313" key="2">
    <source>
        <dbReference type="Proteomes" id="UP000777002"/>
    </source>
</evidence>
<dbReference type="EMBL" id="JACJKX010000003">
    <property type="protein sequence ID" value="MBM6928157.1"/>
    <property type="molecule type" value="Genomic_DNA"/>
</dbReference>
<accession>A0ABS2GT93</accession>
<dbReference type="Gene3D" id="1.10.238.160">
    <property type="match status" value="1"/>
</dbReference>
<keyword evidence="2" id="KW-1185">Reference proteome</keyword>
<comment type="caution">
    <text evidence="1">The sequence shown here is derived from an EMBL/GenBank/DDBJ whole genome shotgun (WGS) entry which is preliminary data.</text>
</comment>
<dbReference type="PANTHER" id="PTHR36154">
    <property type="entry name" value="DNA-BINDING TRANSCRIPTIONAL ACTIVATOR ALPA"/>
    <property type="match status" value="1"/>
</dbReference>
<evidence type="ECO:0000313" key="1">
    <source>
        <dbReference type="EMBL" id="MBM6928157.1"/>
    </source>
</evidence>
<dbReference type="InterPro" id="IPR010260">
    <property type="entry name" value="AlpA"/>
</dbReference>
<dbReference type="PANTHER" id="PTHR36154:SF1">
    <property type="entry name" value="DNA-BINDING TRANSCRIPTIONAL ACTIVATOR ALPA"/>
    <property type="match status" value="1"/>
</dbReference>
<gene>
    <name evidence="1" type="ORF">H5985_02590</name>
</gene>